<comment type="caution">
    <text evidence="1">The sequence shown here is derived from an EMBL/GenBank/DDBJ whole genome shotgun (WGS) entry which is preliminary data.</text>
</comment>
<name>A0A919M442_9ACTN</name>
<evidence type="ECO:0000313" key="2">
    <source>
        <dbReference type="Proteomes" id="UP000619479"/>
    </source>
</evidence>
<dbReference type="EMBL" id="BOMH01000056">
    <property type="protein sequence ID" value="GID68975.1"/>
    <property type="molecule type" value="Genomic_DNA"/>
</dbReference>
<gene>
    <name evidence="1" type="ORF">Acy02nite_68560</name>
</gene>
<protein>
    <recommendedName>
        <fullName evidence="3">Deoxynucleoside monophosphate kinase</fullName>
    </recommendedName>
</protein>
<reference evidence="1" key="1">
    <citation type="submission" date="2021-01" db="EMBL/GenBank/DDBJ databases">
        <title>Whole genome shotgun sequence of Actinoplanes cyaneus NBRC 14990.</title>
        <authorList>
            <person name="Komaki H."/>
            <person name="Tamura T."/>
        </authorList>
    </citation>
    <scope>NUCLEOTIDE SEQUENCE</scope>
    <source>
        <strain evidence="1">NBRC 14990</strain>
    </source>
</reference>
<dbReference type="Proteomes" id="UP000619479">
    <property type="component" value="Unassembled WGS sequence"/>
</dbReference>
<dbReference type="AlphaFoldDB" id="A0A919M442"/>
<evidence type="ECO:0008006" key="3">
    <source>
        <dbReference type="Google" id="ProtNLM"/>
    </source>
</evidence>
<dbReference type="InterPro" id="IPR048444">
    <property type="entry name" value="DNMK"/>
</dbReference>
<dbReference type="InterPro" id="IPR027417">
    <property type="entry name" value="P-loop_NTPase"/>
</dbReference>
<sequence length="187" mass="20907">MTHPIVGLVGRKRTGKDTVAIRLVQRQGFRRLAFADRLRDAALALNPIVVPREPAWATLRLGDIVGSVGWETAKDEYPEVRRTLQELGNGIRALDPDFWLRPVIAEARASWRPIVITDVRYPNEADAVERAGGVLVRITRPGGDKSDDHESETALEDRETQMTIANDRLLEHLFEKVDALAAIVRSV</sequence>
<keyword evidence="2" id="KW-1185">Reference proteome</keyword>
<accession>A0A919M442</accession>
<organism evidence="1 2">
    <name type="scientific">Actinoplanes cyaneus</name>
    <dbReference type="NCBI Taxonomy" id="52696"/>
    <lineage>
        <taxon>Bacteria</taxon>
        <taxon>Bacillati</taxon>
        <taxon>Actinomycetota</taxon>
        <taxon>Actinomycetes</taxon>
        <taxon>Micromonosporales</taxon>
        <taxon>Micromonosporaceae</taxon>
        <taxon>Actinoplanes</taxon>
    </lineage>
</organism>
<dbReference type="RefSeq" id="WP_203750234.1">
    <property type="nucleotide sequence ID" value="NZ_BAAAUC010000001.1"/>
</dbReference>
<dbReference type="Gene3D" id="3.40.50.300">
    <property type="entry name" value="P-loop containing nucleotide triphosphate hydrolases"/>
    <property type="match status" value="1"/>
</dbReference>
<dbReference type="SUPFAM" id="SSF52540">
    <property type="entry name" value="P-loop containing nucleoside triphosphate hydrolases"/>
    <property type="match status" value="1"/>
</dbReference>
<evidence type="ECO:0000313" key="1">
    <source>
        <dbReference type="EMBL" id="GID68975.1"/>
    </source>
</evidence>
<dbReference type="Pfam" id="PF21448">
    <property type="entry name" value="DNMK"/>
    <property type="match status" value="1"/>
</dbReference>
<proteinExistence type="predicted"/>